<gene>
    <name evidence="2" type="ORF">SERLADRAFT_411547</name>
</gene>
<feature type="compositionally biased region" description="Basic and acidic residues" evidence="1">
    <location>
        <begin position="58"/>
        <end position="67"/>
    </location>
</feature>
<feature type="region of interest" description="Disordered" evidence="1">
    <location>
        <begin position="360"/>
        <end position="398"/>
    </location>
</feature>
<dbReference type="HOGENOM" id="CLU_495366_0_0_1"/>
<feature type="compositionally biased region" description="Polar residues" evidence="1">
    <location>
        <begin position="89"/>
        <end position="101"/>
    </location>
</feature>
<reference evidence="2" key="1">
    <citation type="submission" date="2011-04" db="EMBL/GenBank/DDBJ databases">
        <title>Evolution of plant cell wall degrading machinery underlies the functional diversity of forest fungi.</title>
        <authorList>
            <consortium name="US DOE Joint Genome Institute (JGI-PGF)"/>
            <person name="Eastwood D.C."/>
            <person name="Floudas D."/>
            <person name="Binder M."/>
            <person name="Majcherczyk A."/>
            <person name="Schneider P."/>
            <person name="Aerts A."/>
            <person name="Asiegbu F.O."/>
            <person name="Baker S.E."/>
            <person name="Barry K."/>
            <person name="Bendiksby M."/>
            <person name="Blumentritt M."/>
            <person name="Coutinho P.M."/>
            <person name="Cullen D."/>
            <person name="Cullen D."/>
            <person name="Gathman A."/>
            <person name="Goodell B."/>
            <person name="Henrissat B."/>
            <person name="Ihrmark K."/>
            <person name="Kauserud H."/>
            <person name="Kohler A."/>
            <person name="LaButti K."/>
            <person name="Lapidus A."/>
            <person name="Lavin J.L."/>
            <person name="Lee Y.-H."/>
            <person name="Lindquist E."/>
            <person name="Lilly W."/>
            <person name="Lucas S."/>
            <person name="Morin E."/>
            <person name="Murat C."/>
            <person name="Oguiza J.A."/>
            <person name="Park J."/>
            <person name="Pisabarro A.G."/>
            <person name="Riley R."/>
            <person name="Rosling A."/>
            <person name="Salamov A."/>
            <person name="Schmidt O."/>
            <person name="Schmutz J."/>
            <person name="Skrede I."/>
            <person name="Stenlid J."/>
            <person name="Wiebenga A."/>
            <person name="Xie X."/>
            <person name="Kues U."/>
            <person name="Hibbett D.S."/>
            <person name="Hoffmeister D."/>
            <person name="Hogberg N."/>
            <person name="Martin F."/>
            <person name="Grigoriev I.V."/>
            <person name="Watkinson S.C."/>
        </authorList>
    </citation>
    <scope>NUCLEOTIDE SEQUENCE</scope>
    <source>
        <strain evidence="2">S7.9</strain>
    </source>
</reference>
<dbReference type="KEGG" id="sla:SERLADRAFT_411547"/>
<organism>
    <name type="scientific">Serpula lacrymans var. lacrymans (strain S7.9)</name>
    <name type="common">Dry rot fungus</name>
    <dbReference type="NCBI Taxonomy" id="578457"/>
    <lineage>
        <taxon>Eukaryota</taxon>
        <taxon>Fungi</taxon>
        <taxon>Dikarya</taxon>
        <taxon>Basidiomycota</taxon>
        <taxon>Agaricomycotina</taxon>
        <taxon>Agaricomycetes</taxon>
        <taxon>Agaricomycetidae</taxon>
        <taxon>Boletales</taxon>
        <taxon>Coniophorineae</taxon>
        <taxon>Serpulaceae</taxon>
        <taxon>Serpula</taxon>
    </lineage>
</organism>
<accession>F8PB51</accession>
<dbReference type="EMBL" id="GL945443">
    <property type="protein sequence ID" value="EGO19491.1"/>
    <property type="molecule type" value="Genomic_DNA"/>
</dbReference>
<dbReference type="GeneID" id="18812948"/>
<protein>
    <submittedName>
        <fullName evidence="2">Uncharacterized protein</fullName>
    </submittedName>
</protein>
<dbReference type="Proteomes" id="UP000008064">
    <property type="component" value="Unassembled WGS sequence"/>
</dbReference>
<dbReference type="OrthoDB" id="2746456at2759"/>
<dbReference type="RefSeq" id="XP_007323624.1">
    <property type="nucleotide sequence ID" value="XM_007323562.1"/>
</dbReference>
<sequence length="550" mass="61236">MNTLANSASGSQRITLERYGRGLAPPGMRVVLVHVPRCPHEMIEGEWTHGVVRRVGETRDAATERTSKCTVNDLPPTPPASNALVLGSNAPQPGQSRVSSQPNPPQLDTYLDLSAPQNLAQQTVVPPPPPPHQSKAGNTKLNKAGMDAAKMEILKKVFNQAGMPTRDVQGLIVTACLDADASARARSIRARKRTVFNHLALLRNVAKSLSKGASEIGYGLHIDIWSNKSEKDHCTRVSSHLLKKPEYLFMYCVELNSTGQSSVILHFESEVFISVVLHFVWRGGYAHLLESATSLKFAFGTVGASLACCLEESVGGEYHHEGFAMAKFGEFYDYILHIVDDVILNNVLIIPYFEKFIERNNDEEDEEDEEGPGYEDKDVDMDSEEDSYSDSSLDDDDNVYRVSNRKSTASDFSALLTVEEEGIKCVLSPPPFPEVAAILRAATRFSFPHHRSWAIQVLEEYWPSELYYLDRTKFPHALETVVLGRAYDVPGILKRAFYELLRSRTFLMDEAGDEAEGGNTTPQLEMNDIKRLISTRENLTTAWVVRNCTN</sequence>
<feature type="region of interest" description="Disordered" evidence="1">
    <location>
        <begin position="58"/>
        <end position="111"/>
    </location>
</feature>
<evidence type="ECO:0000313" key="2">
    <source>
        <dbReference type="EMBL" id="EGO19491.1"/>
    </source>
</evidence>
<proteinExistence type="predicted"/>
<name>F8PB51_SERL9</name>
<dbReference type="AlphaFoldDB" id="F8PB51"/>
<evidence type="ECO:0000256" key="1">
    <source>
        <dbReference type="SAM" id="MobiDB-lite"/>
    </source>
</evidence>
<feature type="compositionally biased region" description="Acidic residues" evidence="1">
    <location>
        <begin position="361"/>
        <end position="397"/>
    </location>
</feature>